<feature type="region of interest" description="Disordered" evidence="1">
    <location>
        <begin position="1"/>
        <end position="41"/>
    </location>
</feature>
<comment type="caution">
    <text evidence="2">The sequence shown here is derived from an EMBL/GenBank/DDBJ whole genome shotgun (WGS) entry which is preliminary data.</text>
</comment>
<dbReference type="Proteomes" id="UP001558613">
    <property type="component" value="Unassembled WGS sequence"/>
</dbReference>
<keyword evidence="3" id="KW-1185">Reference proteome</keyword>
<evidence type="ECO:0000313" key="3">
    <source>
        <dbReference type="Proteomes" id="UP001558613"/>
    </source>
</evidence>
<gene>
    <name evidence="2" type="ORF">QQF64_002560</name>
</gene>
<reference evidence="2 3" key="1">
    <citation type="submission" date="2023-09" db="EMBL/GenBank/DDBJ databases">
        <authorList>
            <person name="Wang M."/>
        </authorList>
    </citation>
    <scope>NUCLEOTIDE SEQUENCE [LARGE SCALE GENOMIC DNA]</scope>
    <source>
        <strain evidence="2">GT-2023</strain>
        <tissue evidence="2">Liver</tissue>
    </source>
</reference>
<proteinExistence type="predicted"/>
<feature type="region of interest" description="Disordered" evidence="1">
    <location>
        <begin position="47"/>
        <end position="66"/>
    </location>
</feature>
<feature type="compositionally biased region" description="Polar residues" evidence="1">
    <location>
        <begin position="1"/>
        <end position="12"/>
    </location>
</feature>
<dbReference type="EMBL" id="JAYMGO010000010">
    <property type="protein sequence ID" value="KAL1266885.1"/>
    <property type="molecule type" value="Genomic_DNA"/>
</dbReference>
<sequence length="66" mass="6725">MCSGQTVLSAGQTVAFKPSGSHTPPPLTPDSAPLPRRPLPLPAIDLLSASSAAAPQEKHAGLQNEI</sequence>
<name>A0ABR3MQJ0_9TELE</name>
<evidence type="ECO:0000313" key="2">
    <source>
        <dbReference type="EMBL" id="KAL1266885.1"/>
    </source>
</evidence>
<evidence type="ECO:0000256" key="1">
    <source>
        <dbReference type="SAM" id="MobiDB-lite"/>
    </source>
</evidence>
<organism evidence="2 3">
    <name type="scientific">Cirrhinus molitorella</name>
    <name type="common">mud carp</name>
    <dbReference type="NCBI Taxonomy" id="172907"/>
    <lineage>
        <taxon>Eukaryota</taxon>
        <taxon>Metazoa</taxon>
        <taxon>Chordata</taxon>
        <taxon>Craniata</taxon>
        <taxon>Vertebrata</taxon>
        <taxon>Euteleostomi</taxon>
        <taxon>Actinopterygii</taxon>
        <taxon>Neopterygii</taxon>
        <taxon>Teleostei</taxon>
        <taxon>Ostariophysi</taxon>
        <taxon>Cypriniformes</taxon>
        <taxon>Cyprinidae</taxon>
        <taxon>Labeoninae</taxon>
        <taxon>Labeonini</taxon>
        <taxon>Cirrhinus</taxon>
    </lineage>
</organism>
<accession>A0ABR3MQJ0</accession>
<protein>
    <submittedName>
        <fullName evidence="2">Uncharacterized protein</fullName>
    </submittedName>
</protein>